<organism evidence="3 4">
    <name type="scientific">Tegillarca granosa</name>
    <name type="common">Malaysian cockle</name>
    <name type="synonym">Anadara granosa</name>
    <dbReference type="NCBI Taxonomy" id="220873"/>
    <lineage>
        <taxon>Eukaryota</taxon>
        <taxon>Metazoa</taxon>
        <taxon>Spiralia</taxon>
        <taxon>Lophotrochozoa</taxon>
        <taxon>Mollusca</taxon>
        <taxon>Bivalvia</taxon>
        <taxon>Autobranchia</taxon>
        <taxon>Pteriomorphia</taxon>
        <taxon>Arcoida</taxon>
        <taxon>Arcoidea</taxon>
        <taxon>Arcidae</taxon>
        <taxon>Tegillarca</taxon>
    </lineage>
</organism>
<dbReference type="InterPro" id="IPR016187">
    <property type="entry name" value="CTDL_fold"/>
</dbReference>
<feature type="chain" id="PRO_5045986102" description="WSC domain-containing protein" evidence="1">
    <location>
        <begin position="21"/>
        <end position="312"/>
    </location>
</feature>
<feature type="domain" description="WSC" evidence="2">
    <location>
        <begin position="72"/>
        <end position="160"/>
    </location>
</feature>
<dbReference type="InterPro" id="IPR002889">
    <property type="entry name" value="WSC_carb-bd"/>
</dbReference>
<sequence>MAGLKFVISVTALLVSDTSAGYVYSKKQANWKTAKHSCESGDGILLGQTPILDDFVNKLPVWLDGVVTWLPWMANAGCYRYVERYIEIRSFYTLRENSPLSCLGKCNHRLPIGLLNATCYCLTTFPKLKKVSGSFCQTPCSGNTNEMCGGSGKLGFHEYITIHNGGIDETRKMDVGNNSCLTVEVSGKVYKYRDRKCTAMYPVLCQDSRICSKSNFSGNFIERMERKQWQDASIECKTYNLELADIQTIEMNVFMKNEEFWTGYFRKSNAVWNTDIFKDTTVFSTAKTSSIQAVTIPLAHTKNEETVNCAEI</sequence>
<accession>A0ABQ9FNY1</accession>
<dbReference type="Pfam" id="PF01822">
    <property type="entry name" value="WSC"/>
    <property type="match status" value="1"/>
</dbReference>
<dbReference type="Proteomes" id="UP001217089">
    <property type="component" value="Unassembled WGS sequence"/>
</dbReference>
<evidence type="ECO:0000313" key="4">
    <source>
        <dbReference type="Proteomes" id="UP001217089"/>
    </source>
</evidence>
<evidence type="ECO:0000259" key="2">
    <source>
        <dbReference type="PROSITE" id="PS51212"/>
    </source>
</evidence>
<dbReference type="PROSITE" id="PS51212">
    <property type="entry name" value="WSC"/>
    <property type="match status" value="1"/>
</dbReference>
<comment type="caution">
    <text evidence="3">The sequence shown here is derived from an EMBL/GenBank/DDBJ whole genome shotgun (WGS) entry which is preliminary data.</text>
</comment>
<evidence type="ECO:0000256" key="1">
    <source>
        <dbReference type="SAM" id="SignalP"/>
    </source>
</evidence>
<keyword evidence="1" id="KW-0732">Signal</keyword>
<protein>
    <recommendedName>
        <fullName evidence="2">WSC domain-containing protein</fullName>
    </recommendedName>
</protein>
<keyword evidence="4" id="KW-1185">Reference proteome</keyword>
<name>A0ABQ9FNY1_TEGGR</name>
<dbReference type="EMBL" id="JARBDR010000214">
    <property type="protein sequence ID" value="KAJ8318989.1"/>
    <property type="molecule type" value="Genomic_DNA"/>
</dbReference>
<gene>
    <name evidence="3" type="ORF">KUTeg_004080</name>
</gene>
<evidence type="ECO:0000313" key="3">
    <source>
        <dbReference type="EMBL" id="KAJ8318989.1"/>
    </source>
</evidence>
<reference evidence="3 4" key="1">
    <citation type="submission" date="2022-12" db="EMBL/GenBank/DDBJ databases">
        <title>Chromosome-level genome of Tegillarca granosa.</title>
        <authorList>
            <person name="Kim J."/>
        </authorList>
    </citation>
    <scope>NUCLEOTIDE SEQUENCE [LARGE SCALE GENOMIC DNA]</scope>
    <source>
        <strain evidence="3">Teg-2019</strain>
        <tissue evidence="3">Adductor muscle</tissue>
    </source>
</reference>
<feature type="signal peptide" evidence="1">
    <location>
        <begin position="1"/>
        <end position="20"/>
    </location>
</feature>
<proteinExistence type="predicted"/>
<dbReference type="SUPFAM" id="SSF56436">
    <property type="entry name" value="C-type lectin-like"/>
    <property type="match status" value="1"/>
</dbReference>